<name>A0ABY5I2U0_9FIRM</name>
<keyword evidence="5" id="KW-0378">Hydrolase</keyword>
<protein>
    <recommendedName>
        <fullName evidence="2">asparaginase</fullName>
        <ecNumber evidence="2">3.5.1.1</ecNumber>
    </recommendedName>
</protein>
<evidence type="ECO:0000256" key="2">
    <source>
        <dbReference type="ARBA" id="ARBA00012920"/>
    </source>
</evidence>
<keyword evidence="6" id="KW-1185">Reference proteome</keyword>
<organism evidence="5 6">
    <name type="scientific">Allocoprobacillus halotolerans</name>
    <dbReference type="NCBI Taxonomy" id="2944914"/>
    <lineage>
        <taxon>Bacteria</taxon>
        <taxon>Bacillati</taxon>
        <taxon>Bacillota</taxon>
        <taxon>Erysipelotrichia</taxon>
        <taxon>Erysipelotrichales</taxon>
        <taxon>Erysipelotrichaceae</taxon>
        <taxon>Allocoprobacillus</taxon>
    </lineage>
</organism>
<evidence type="ECO:0000256" key="3">
    <source>
        <dbReference type="PROSITE-ProRule" id="PRU10099"/>
    </source>
</evidence>
<dbReference type="EMBL" id="CP101620">
    <property type="protein sequence ID" value="UTY39687.1"/>
    <property type="molecule type" value="Genomic_DNA"/>
</dbReference>
<dbReference type="PROSITE" id="PS51732">
    <property type="entry name" value="ASN_GLN_ASE_3"/>
    <property type="match status" value="1"/>
</dbReference>
<dbReference type="PIRSF" id="PIRSF500176">
    <property type="entry name" value="L_ASNase"/>
    <property type="match status" value="1"/>
</dbReference>
<reference evidence="5" key="1">
    <citation type="submission" date="2022-07" db="EMBL/GenBank/DDBJ databases">
        <title>Faecal culturing of patients with breast cancer.</title>
        <authorList>
            <person name="Teng N.M.Y."/>
            <person name="Kiu R."/>
            <person name="Evans R."/>
            <person name="Baker D.J."/>
            <person name="Zenner C."/>
            <person name="Robinson S.D."/>
            <person name="Hall L.J."/>
        </authorList>
    </citation>
    <scope>NUCLEOTIDE SEQUENCE</scope>
    <source>
        <strain evidence="5">LH1062</strain>
    </source>
</reference>
<dbReference type="GO" id="GO:0004067">
    <property type="term" value="F:asparaginase activity"/>
    <property type="evidence" value="ECO:0007669"/>
    <property type="project" value="UniProtKB-EC"/>
</dbReference>
<gene>
    <name evidence="5" type="ORF">NMU03_02395</name>
</gene>
<dbReference type="InterPro" id="IPR006034">
    <property type="entry name" value="Asparaginase/glutaminase-like"/>
</dbReference>
<dbReference type="InterPro" id="IPR020827">
    <property type="entry name" value="Asparaginase/glutaminase_AS1"/>
</dbReference>
<dbReference type="InterPro" id="IPR027474">
    <property type="entry name" value="L-asparaginase_N"/>
</dbReference>
<evidence type="ECO:0000259" key="4">
    <source>
        <dbReference type="Pfam" id="PF00710"/>
    </source>
</evidence>
<evidence type="ECO:0000256" key="1">
    <source>
        <dbReference type="ARBA" id="ARBA00010518"/>
    </source>
</evidence>
<feature type="active site" evidence="3">
    <location>
        <position position="12"/>
    </location>
</feature>
<dbReference type="InterPro" id="IPR037152">
    <property type="entry name" value="L-asparaginase_N_sf"/>
</dbReference>
<evidence type="ECO:0000313" key="5">
    <source>
        <dbReference type="EMBL" id="UTY39687.1"/>
    </source>
</evidence>
<accession>A0ABY5I2U0</accession>
<dbReference type="Gene3D" id="3.40.50.1170">
    <property type="entry name" value="L-asparaginase, N-terminal domain"/>
    <property type="match status" value="1"/>
</dbReference>
<comment type="similarity">
    <text evidence="1">Belongs to the asparaginase 1 family.</text>
</comment>
<sequence>MKTIAIVATGGTIAGRGQIGRAVAYHAGEMDVNEIIQSIPMLNQVAHIKEYQLMNVDSNEMTPQKWLILAKKLMNLLNKMILMVLL</sequence>
<dbReference type="Proteomes" id="UP001060112">
    <property type="component" value="Chromosome"/>
</dbReference>
<dbReference type="InterPro" id="IPR036152">
    <property type="entry name" value="Asp/glu_Ase-like_sf"/>
</dbReference>
<dbReference type="SUPFAM" id="SSF53774">
    <property type="entry name" value="Glutaminase/Asparaginase"/>
    <property type="match status" value="1"/>
</dbReference>
<feature type="domain" description="L-asparaginase N-terminal" evidence="4">
    <location>
        <begin position="4"/>
        <end position="77"/>
    </location>
</feature>
<dbReference type="PROSITE" id="PS00144">
    <property type="entry name" value="ASN_GLN_ASE_1"/>
    <property type="match status" value="1"/>
</dbReference>
<dbReference type="EC" id="3.5.1.1" evidence="2"/>
<proteinExistence type="inferred from homology"/>
<dbReference type="PIRSF" id="PIRSF001220">
    <property type="entry name" value="L-ASNase_gatD"/>
    <property type="match status" value="1"/>
</dbReference>
<dbReference type="Pfam" id="PF00710">
    <property type="entry name" value="Asparaginase"/>
    <property type="match status" value="1"/>
</dbReference>
<evidence type="ECO:0000313" key="6">
    <source>
        <dbReference type="Proteomes" id="UP001060112"/>
    </source>
</evidence>